<organism evidence="2 3">
    <name type="scientific">Rhizoctonia solani AG-3 Rhs1AP</name>
    <dbReference type="NCBI Taxonomy" id="1086054"/>
    <lineage>
        <taxon>Eukaryota</taxon>
        <taxon>Fungi</taxon>
        <taxon>Dikarya</taxon>
        <taxon>Basidiomycota</taxon>
        <taxon>Agaricomycotina</taxon>
        <taxon>Agaricomycetes</taxon>
        <taxon>Cantharellales</taxon>
        <taxon>Ceratobasidiaceae</taxon>
        <taxon>Rhizoctonia</taxon>
    </lineage>
</organism>
<dbReference type="EMBL" id="JATN01000319">
    <property type="protein sequence ID" value="EUC61788.1"/>
    <property type="molecule type" value="Genomic_DNA"/>
</dbReference>
<accession>X8JFS4</accession>
<dbReference type="OrthoDB" id="3251623at2759"/>
<evidence type="ECO:0000256" key="1">
    <source>
        <dbReference type="SAM" id="MobiDB-lite"/>
    </source>
</evidence>
<dbReference type="AlphaFoldDB" id="X8JFS4"/>
<feature type="region of interest" description="Disordered" evidence="1">
    <location>
        <begin position="326"/>
        <end position="352"/>
    </location>
</feature>
<dbReference type="Proteomes" id="UP000030108">
    <property type="component" value="Unassembled WGS sequence"/>
</dbReference>
<feature type="compositionally biased region" description="Polar residues" evidence="1">
    <location>
        <begin position="330"/>
        <end position="346"/>
    </location>
</feature>
<evidence type="ECO:0000313" key="2">
    <source>
        <dbReference type="EMBL" id="EUC61788.1"/>
    </source>
</evidence>
<name>X8JFS4_9AGAM</name>
<sequence length="376" mass="43244">MPRRTAAQKRMEERAAAEKREKLNALVKKRDQLLGTIRELGDQILLVLSLCDVPTPETDPWFRFDCEILADKVVVQLEKNEQELFIQRTMNSFALLDKEYLVNPEIVKPVVPTFHQRDDEEDQDMYALVGFAYPIMDGARRVSRALAGYTPLYEDESHPDLWQMKPKVLAVAVGTPFMGDILFCGCQIPCVLFPSVLDDYTVYAVQNPDAMYKPYWDATRVVWEVEAFQGNEEPLQEWVDVDLTEPRPWWMTKWAMTVMRLEHKLPPVVPGDPKRLAMLGFCRITTTKRRAPATEAEWLAIPESQSQEGDDEWGESDAESIFDNAERGLPTSSSWDPATKKSSTPQGKIRHKYPSVVRQNIERWSWPICRHTLAPC</sequence>
<reference evidence="3" key="1">
    <citation type="journal article" date="2014" name="Genome Announc.">
        <title>Draft genome sequence of the plant-pathogenic soil fungus Rhizoctonia solani anastomosis group 3 strain Rhs1AP.</title>
        <authorList>
            <person name="Cubeta M.A."/>
            <person name="Thomas E."/>
            <person name="Dean R.A."/>
            <person name="Jabaji S."/>
            <person name="Neate S.M."/>
            <person name="Tavantzis S."/>
            <person name="Toda T."/>
            <person name="Vilgalys R."/>
            <person name="Bharathan N."/>
            <person name="Fedorova-Abrams N."/>
            <person name="Pakala S.B."/>
            <person name="Pakala S.M."/>
            <person name="Zafar N."/>
            <person name="Joardar V."/>
            <person name="Losada L."/>
            <person name="Nierman W.C."/>
        </authorList>
    </citation>
    <scope>NUCLEOTIDE SEQUENCE [LARGE SCALE GENOMIC DNA]</scope>
    <source>
        <strain evidence="3">AG-3</strain>
    </source>
</reference>
<proteinExistence type="predicted"/>
<comment type="caution">
    <text evidence="2">The sequence shown here is derived from an EMBL/GenBank/DDBJ whole genome shotgun (WGS) entry which is preliminary data.</text>
</comment>
<evidence type="ECO:0000313" key="3">
    <source>
        <dbReference type="Proteomes" id="UP000030108"/>
    </source>
</evidence>
<gene>
    <name evidence="2" type="ORF">RSOL_406760</name>
</gene>
<feature type="non-terminal residue" evidence="2">
    <location>
        <position position="376"/>
    </location>
</feature>
<protein>
    <submittedName>
        <fullName evidence="2">Uncharacterized protein</fullName>
    </submittedName>
</protein>